<dbReference type="GeneID" id="89968642"/>
<dbReference type="InterPro" id="IPR016162">
    <property type="entry name" value="Ald_DH_N"/>
</dbReference>
<sequence>MGENCDETLGRVKLAAIDGRMRILRFRQLQFQNLYQYLIQNRDVFIEATQFDDGCTKEEAEIEFASALIDLRNHYDALDLTTDLEQEYRVSKGQCNEAHKVAIGIVYIIPDTISALFGVLSALCAAIQAGSCCILEMENTTRKTSVLLRQIFSESMNKDAFGVVLSRASPPLLLQCVVVDQARKLRTTDDSKPCRVLTSPATPNVALVDRTADVELAAKEVVASRLAFDARGRYAVDAVFVNEFVADALATAVVQAAQKYFGQHKIAGSQRSTRYLSSKSDISDIALLENEVRLGRAKVVHSDSGMTVVEVLERSSALVNTKVSSRTVILIRSTSLDDFIDVLDNGSSQLSVGALFVFAGPREAKYLAQHIFSQVTIVNHIPAQLLVGPTTPIGYPVSLRTRYSASMFEYPSPQFAVGPRSHLASRILAGPTKSAWLMGIAQKPLKPTGQPPPGAWGFFEQGMVIGALVYLLPILSVSLFGAGYASIWGYRKFTIRS</sequence>
<accession>A0AAV9NQV9</accession>
<dbReference type="EMBL" id="JAVRRD010000001">
    <property type="protein sequence ID" value="KAK5064587.1"/>
    <property type="molecule type" value="Genomic_DNA"/>
</dbReference>
<organism evidence="3 4">
    <name type="scientific">Exophiala bonariae</name>
    <dbReference type="NCBI Taxonomy" id="1690606"/>
    <lineage>
        <taxon>Eukaryota</taxon>
        <taxon>Fungi</taxon>
        <taxon>Dikarya</taxon>
        <taxon>Ascomycota</taxon>
        <taxon>Pezizomycotina</taxon>
        <taxon>Eurotiomycetes</taxon>
        <taxon>Chaetothyriomycetidae</taxon>
        <taxon>Chaetothyriales</taxon>
        <taxon>Herpotrichiellaceae</taxon>
        <taxon>Exophiala</taxon>
    </lineage>
</organism>
<feature type="transmembrane region" description="Helical" evidence="1">
    <location>
        <begin position="468"/>
        <end position="490"/>
    </location>
</feature>
<evidence type="ECO:0000313" key="4">
    <source>
        <dbReference type="Proteomes" id="UP001358417"/>
    </source>
</evidence>
<comment type="caution">
    <text evidence="3">The sequence shown here is derived from an EMBL/GenBank/DDBJ whole genome shotgun (WGS) entry which is preliminary data.</text>
</comment>
<dbReference type="InterPro" id="IPR016161">
    <property type="entry name" value="Ald_DH/histidinol_DH"/>
</dbReference>
<keyword evidence="1" id="KW-0472">Membrane</keyword>
<keyword evidence="1" id="KW-0812">Transmembrane</keyword>
<proteinExistence type="predicted"/>
<dbReference type="Gene3D" id="3.40.309.10">
    <property type="entry name" value="Aldehyde Dehydrogenase, Chain A, domain 2"/>
    <property type="match status" value="1"/>
</dbReference>
<dbReference type="SUPFAM" id="SSF53720">
    <property type="entry name" value="ALDH-like"/>
    <property type="match status" value="1"/>
</dbReference>
<name>A0AAV9NQV9_9EURO</name>
<reference evidence="3 4" key="1">
    <citation type="submission" date="2023-08" db="EMBL/GenBank/DDBJ databases">
        <title>Black Yeasts Isolated from many extreme environments.</title>
        <authorList>
            <person name="Coleine C."/>
            <person name="Stajich J.E."/>
            <person name="Selbmann L."/>
        </authorList>
    </citation>
    <scope>NUCLEOTIDE SEQUENCE [LARGE SCALE GENOMIC DNA]</scope>
    <source>
        <strain evidence="3 4">CCFEE 5792</strain>
    </source>
</reference>
<feature type="domain" description="Aldehyde dehydrogenase" evidence="2">
    <location>
        <begin position="27"/>
        <end position="260"/>
    </location>
</feature>
<dbReference type="InterPro" id="IPR016163">
    <property type="entry name" value="Ald_DH_C"/>
</dbReference>
<evidence type="ECO:0000256" key="1">
    <source>
        <dbReference type="SAM" id="Phobius"/>
    </source>
</evidence>
<dbReference type="Gene3D" id="3.40.605.10">
    <property type="entry name" value="Aldehyde Dehydrogenase, Chain A, domain 1"/>
    <property type="match status" value="1"/>
</dbReference>
<dbReference type="Proteomes" id="UP001358417">
    <property type="component" value="Unassembled WGS sequence"/>
</dbReference>
<protein>
    <recommendedName>
        <fullName evidence="2">Aldehyde dehydrogenase domain-containing protein</fullName>
    </recommendedName>
</protein>
<keyword evidence="4" id="KW-1185">Reference proteome</keyword>
<dbReference type="PANTHER" id="PTHR43111:SF1">
    <property type="entry name" value="ALDEHYDE DEHYDROGENASE B-RELATED"/>
    <property type="match status" value="1"/>
</dbReference>
<dbReference type="GO" id="GO:0016620">
    <property type="term" value="F:oxidoreductase activity, acting on the aldehyde or oxo group of donors, NAD or NADP as acceptor"/>
    <property type="evidence" value="ECO:0007669"/>
    <property type="project" value="InterPro"/>
</dbReference>
<evidence type="ECO:0000259" key="2">
    <source>
        <dbReference type="Pfam" id="PF00171"/>
    </source>
</evidence>
<dbReference type="PANTHER" id="PTHR43111">
    <property type="entry name" value="ALDEHYDE DEHYDROGENASE B-RELATED"/>
    <property type="match status" value="1"/>
</dbReference>
<dbReference type="AlphaFoldDB" id="A0AAV9NQV9"/>
<dbReference type="InterPro" id="IPR015590">
    <property type="entry name" value="Aldehyde_DH_dom"/>
</dbReference>
<dbReference type="RefSeq" id="XP_064711911.1">
    <property type="nucleotide sequence ID" value="XM_064844051.1"/>
</dbReference>
<dbReference type="Pfam" id="PF00171">
    <property type="entry name" value="Aldedh"/>
    <property type="match status" value="1"/>
</dbReference>
<evidence type="ECO:0000313" key="3">
    <source>
        <dbReference type="EMBL" id="KAK5064587.1"/>
    </source>
</evidence>
<keyword evidence="1" id="KW-1133">Transmembrane helix</keyword>
<gene>
    <name evidence="3" type="ORF">LTR84_000420</name>
</gene>